<evidence type="ECO:0000256" key="1">
    <source>
        <dbReference type="ARBA" id="ARBA00002274"/>
    </source>
</evidence>
<proteinExistence type="inferred from homology"/>
<evidence type="ECO:0000313" key="16">
    <source>
        <dbReference type="Proteomes" id="UP000276309"/>
    </source>
</evidence>
<evidence type="ECO:0000256" key="14">
    <source>
        <dbReference type="SAM" id="Phobius"/>
    </source>
</evidence>
<dbReference type="PANTHER" id="PTHR42724:SF1">
    <property type="entry name" value="TETRAACYLDISACCHARIDE 4'-KINASE, MITOCHONDRIAL-RELATED"/>
    <property type="match status" value="1"/>
</dbReference>
<evidence type="ECO:0000256" key="11">
    <source>
        <dbReference type="ARBA" id="ARBA00023098"/>
    </source>
</evidence>
<comment type="similarity">
    <text evidence="13">Belongs to the LpxK family.</text>
</comment>
<feature type="transmembrane region" description="Helical" evidence="14">
    <location>
        <begin position="7"/>
        <end position="25"/>
    </location>
</feature>
<reference evidence="15 16" key="1">
    <citation type="submission" date="2018-08" db="EMBL/GenBank/DDBJ databases">
        <title>The reduced genetic potential of extracellular carbohydrate catabolism in Euzebyella marina RN62, a Flavobacteriia bacterium isolated from the hadal water.</title>
        <authorList>
            <person name="Xue C."/>
        </authorList>
    </citation>
    <scope>NUCLEOTIDE SEQUENCE [LARGE SCALE GENOMIC DNA]</scope>
    <source>
        <strain evidence="15 16">RN62</strain>
    </source>
</reference>
<keyword evidence="7 13" id="KW-0808">Transferase</keyword>
<keyword evidence="14" id="KW-0472">Membrane</keyword>
<dbReference type="SUPFAM" id="SSF52540">
    <property type="entry name" value="P-loop containing nucleoside triphosphate hydrolases"/>
    <property type="match status" value="1"/>
</dbReference>
<dbReference type="EC" id="2.7.1.130" evidence="3 13"/>
<name>A0A3G2L443_9FLAO</name>
<organism evidence="15 16">
    <name type="scientific">Euzebyella marina</name>
    <dbReference type="NCBI Taxonomy" id="1761453"/>
    <lineage>
        <taxon>Bacteria</taxon>
        <taxon>Pseudomonadati</taxon>
        <taxon>Bacteroidota</taxon>
        <taxon>Flavobacteriia</taxon>
        <taxon>Flavobacteriales</taxon>
        <taxon>Flavobacteriaceae</taxon>
        <taxon>Euzebyella</taxon>
    </lineage>
</organism>
<dbReference type="HAMAP" id="MF_00409">
    <property type="entry name" value="LpxK"/>
    <property type="match status" value="1"/>
</dbReference>
<keyword evidence="6 13" id="KW-0441">Lipid A biosynthesis</keyword>
<dbReference type="GO" id="GO:0009244">
    <property type="term" value="P:lipopolysaccharide core region biosynthetic process"/>
    <property type="evidence" value="ECO:0007669"/>
    <property type="project" value="TreeGrafter"/>
</dbReference>
<sequence length="331" mass="38163">MQVLRKILFPFSLLYALVVYFRNFLFDIGFLKSKTFETPTVCVGNLSVGGTGKTPMIEFLVDNLKAELKIAVLSRGYRRKSEGFILADTDSSVEELGDEPYQIYSKFKDIAVAVDANRQNGITSLQKMVDPDLILLDDAYQHRKVKCTSYILLTAFGHLYSKDWYLPTGNLRDAKSQANRANCIVVTKCPKNLKTEARKKIINQLNPQTHQRVLFSYLDYHDEVFGLDKSYSLNDLKSKNITLVTGIANPAPLVEFLKNEGVSFKHLKFKDHHFFSENELKNLKEKDLILTTEKDYVRLKNQLQNLYYLPVKHRFFDDDGEQILKEIRNII</sequence>
<keyword evidence="9 13" id="KW-0418">Kinase</keyword>
<comment type="catalytic activity">
    <reaction evidence="13">
        <text>a lipid A disaccharide + ATP = a lipid IVA + ADP + H(+)</text>
        <dbReference type="Rhea" id="RHEA:67840"/>
        <dbReference type="ChEBI" id="CHEBI:15378"/>
        <dbReference type="ChEBI" id="CHEBI:30616"/>
        <dbReference type="ChEBI" id="CHEBI:176343"/>
        <dbReference type="ChEBI" id="CHEBI:176425"/>
        <dbReference type="ChEBI" id="CHEBI:456216"/>
        <dbReference type="EC" id="2.7.1.130"/>
    </reaction>
</comment>
<evidence type="ECO:0000313" key="15">
    <source>
        <dbReference type="EMBL" id="AYN66981.1"/>
    </source>
</evidence>
<keyword evidence="16" id="KW-1185">Reference proteome</keyword>
<dbReference type="NCBIfam" id="TIGR00682">
    <property type="entry name" value="lpxK"/>
    <property type="match status" value="1"/>
</dbReference>
<keyword evidence="14" id="KW-1133">Transmembrane helix</keyword>
<evidence type="ECO:0000256" key="5">
    <source>
        <dbReference type="ARBA" id="ARBA00022516"/>
    </source>
</evidence>
<keyword evidence="8 13" id="KW-0547">Nucleotide-binding</keyword>
<dbReference type="UniPathway" id="UPA00359">
    <property type="reaction ID" value="UER00482"/>
</dbReference>
<evidence type="ECO:0000256" key="10">
    <source>
        <dbReference type="ARBA" id="ARBA00022840"/>
    </source>
</evidence>
<dbReference type="KEGG" id="emar:D1013_06130"/>
<dbReference type="Proteomes" id="UP000276309">
    <property type="component" value="Chromosome"/>
</dbReference>
<evidence type="ECO:0000256" key="4">
    <source>
        <dbReference type="ARBA" id="ARBA00016436"/>
    </source>
</evidence>
<dbReference type="GO" id="GO:0009245">
    <property type="term" value="P:lipid A biosynthetic process"/>
    <property type="evidence" value="ECO:0007669"/>
    <property type="project" value="UniProtKB-UniRule"/>
</dbReference>
<dbReference type="Pfam" id="PF02606">
    <property type="entry name" value="LpxK"/>
    <property type="match status" value="1"/>
</dbReference>
<evidence type="ECO:0000256" key="2">
    <source>
        <dbReference type="ARBA" id="ARBA00004870"/>
    </source>
</evidence>
<dbReference type="InterPro" id="IPR003758">
    <property type="entry name" value="LpxK"/>
</dbReference>
<keyword evidence="5 13" id="KW-0444">Lipid biosynthesis</keyword>
<dbReference type="AlphaFoldDB" id="A0A3G2L443"/>
<evidence type="ECO:0000256" key="3">
    <source>
        <dbReference type="ARBA" id="ARBA00012071"/>
    </source>
</evidence>
<dbReference type="GO" id="GO:0009029">
    <property type="term" value="F:lipid-A 4'-kinase activity"/>
    <property type="evidence" value="ECO:0007669"/>
    <property type="project" value="UniProtKB-UniRule"/>
</dbReference>
<comment type="pathway">
    <text evidence="2 13">Glycolipid biosynthesis; lipid IV(A) biosynthesis; lipid IV(A) from (3R)-3-hydroxytetradecanoyl-[acyl-carrier-protein] and UDP-N-acetyl-alpha-D-glucosamine: step 6/6.</text>
</comment>
<evidence type="ECO:0000256" key="9">
    <source>
        <dbReference type="ARBA" id="ARBA00022777"/>
    </source>
</evidence>
<keyword evidence="10 13" id="KW-0067">ATP-binding</keyword>
<evidence type="ECO:0000256" key="8">
    <source>
        <dbReference type="ARBA" id="ARBA00022741"/>
    </source>
</evidence>
<protein>
    <recommendedName>
        <fullName evidence="4 13">Tetraacyldisaccharide 4'-kinase</fullName>
        <ecNumber evidence="3 13">2.7.1.130</ecNumber>
    </recommendedName>
    <alternativeName>
        <fullName evidence="12 13">Lipid A 4'-kinase</fullName>
    </alternativeName>
</protein>
<feature type="binding site" evidence="13">
    <location>
        <begin position="47"/>
        <end position="54"/>
    </location>
    <ligand>
        <name>ATP</name>
        <dbReference type="ChEBI" id="CHEBI:30616"/>
    </ligand>
</feature>
<dbReference type="PANTHER" id="PTHR42724">
    <property type="entry name" value="TETRAACYLDISACCHARIDE 4'-KINASE"/>
    <property type="match status" value="1"/>
</dbReference>
<gene>
    <name evidence="13 15" type="primary">lpxK</name>
    <name evidence="15" type="ORF">D1013_06130</name>
</gene>
<evidence type="ECO:0000256" key="12">
    <source>
        <dbReference type="ARBA" id="ARBA00029757"/>
    </source>
</evidence>
<evidence type="ECO:0000256" key="7">
    <source>
        <dbReference type="ARBA" id="ARBA00022679"/>
    </source>
</evidence>
<dbReference type="GO" id="GO:0005524">
    <property type="term" value="F:ATP binding"/>
    <property type="evidence" value="ECO:0007669"/>
    <property type="project" value="UniProtKB-UniRule"/>
</dbReference>
<keyword evidence="14" id="KW-0812">Transmembrane</keyword>
<dbReference type="InterPro" id="IPR027417">
    <property type="entry name" value="P-loop_NTPase"/>
</dbReference>
<dbReference type="OrthoDB" id="9766423at2"/>
<keyword evidence="11 13" id="KW-0443">Lipid metabolism</keyword>
<evidence type="ECO:0000256" key="13">
    <source>
        <dbReference type="HAMAP-Rule" id="MF_00409"/>
    </source>
</evidence>
<dbReference type="GO" id="GO:0005886">
    <property type="term" value="C:plasma membrane"/>
    <property type="evidence" value="ECO:0007669"/>
    <property type="project" value="TreeGrafter"/>
</dbReference>
<comment type="function">
    <text evidence="1 13">Transfers the gamma-phosphate of ATP to the 4'-position of a tetraacyldisaccharide 1-phosphate intermediate (termed DS-1-P) to form tetraacyldisaccharide 1,4'-bis-phosphate (lipid IVA).</text>
</comment>
<evidence type="ECO:0000256" key="6">
    <source>
        <dbReference type="ARBA" id="ARBA00022556"/>
    </source>
</evidence>
<accession>A0A3G2L443</accession>
<dbReference type="EMBL" id="CP032050">
    <property type="protein sequence ID" value="AYN66981.1"/>
    <property type="molecule type" value="Genomic_DNA"/>
</dbReference>